<evidence type="ECO:0000256" key="8">
    <source>
        <dbReference type="ARBA" id="ARBA00024536"/>
    </source>
</evidence>
<dbReference type="AlphaFoldDB" id="A0A2S6H5J7"/>
<organism evidence="11 12">
    <name type="scientific">Methylobacter tundripaludum</name>
    <dbReference type="NCBI Taxonomy" id="173365"/>
    <lineage>
        <taxon>Bacteria</taxon>
        <taxon>Pseudomonadati</taxon>
        <taxon>Pseudomonadota</taxon>
        <taxon>Gammaproteobacteria</taxon>
        <taxon>Methylococcales</taxon>
        <taxon>Methylococcaceae</taxon>
        <taxon>Methylobacter</taxon>
    </lineage>
</organism>
<comment type="catalytic activity">
    <reaction evidence="8">
        <text>Fe-coproporphyrin III + 2 H(+) = coproporphyrin III + Fe(2+)</text>
        <dbReference type="Rhea" id="RHEA:49572"/>
        <dbReference type="ChEBI" id="CHEBI:15378"/>
        <dbReference type="ChEBI" id="CHEBI:29033"/>
        <dbReference type="ChEBI" id="CHEBI:68438"/>
        <dbReference type="ChEBI" id="CHEBI:131725"/>
        <dbReference type="EC" id="4.99.1.9"/>
    </reaction>
    <physiologicalReaction direction="right-to-left" evidence="8">
        <dbReference type="Rhea" id="RHEA:49574"/>
    </physiologicalReaction>
</comment>
<comment type="similarity">
    <text evidence="1 9 10">Belongs to the ferrochelatase family.</text>
</comment>
<evidence type="ECO:0000256" key="1">
    <source>
        <dbReference type="ARBA" id="ARBA00007718"/>
    </source>
</evidence>
<dbReference type="InterPro" id="IPR019772">
    <property type="entry name" value="Ferrochelatase_AS"/>
</dbReference>
<dbReference type="HAMAP" id="MF_00323">
    <property type="entry name" value="Ferrochelatase"/>
    <property type="match status" value="1"/>
</dbReference>
<dbReference type="GO" id="GO:0005737">
    <property type="term" value="C:cytoplasm"/>
    <property type="evidence" value="ECO:0007669"/>
    <property type="project" value="UniProtKB-SubCell"/>
</dbReference>
<keyword evidence="5 9" id="KW-0350">Heme biosynthesis</keyword>
<dbReference type="UniPathway" id="UPA00252">
    <property type="reaction ID" value="UER00325"/>
</dbReference>
<keyword evidence="2 9" id="KW-0963">Cytoplasm</keyword>
<dbReference type="EC" id="4.98.1.1" evidence="9 10"/>
<evidence type="ECO:0000256" key="5">
    <source>
        <dbReference type="ARBA" id="ARBA00023133"/>
    </source>
</evidence>
<keyword evidence="4 9" id="KW-0408">Iron</keyword>
<dbReference type="NCBIfam" id="TIGR00109">
    <property type="entry name" value="hemH"/>
    <property type="match status" value="1"/>
</dbReference>
<dbReference type="InterPro" id="IPR033644">
    <property type="entry name" value="Ferrochelatase_C"/>
</dbReference>
<dbReference type="PROSITE" id="PS00534">
    <property type="entry name" value="FERROCHELATASE"/>
    <property type="match status" value="1"/>
</dbReference>
<evidence type="ECO:0000256" key="3">
    <source>
        <dbReference type="ARBA" id="ARBA00022723"/>
    </source>
</evidence>
<keyword evidence="12" id="KW-1185">Reference proteome</keyword>
<evidence type="ECO:0000256" key="10">
    <source>
        <dbReference type="RuleBase" id="RU000607"/>
    </source>
</evidence>
<comment type="pathway">
    <text evidence="9 10">Porphyrin-containing compound metabolism; protoheme biosynthesis; protoheme from protoporphyrin-IX: step 1/1.</text>
</comment>
<dbReference type="SUPFAM" id="SSF53800">
    <property type="entry name" value="Chelatase"/>
    <property type="match status" value="1"/>
</dbReference>
<feature type="binding site" evidence="9">
    <location>
        <position position="284"/>
    </location>
    <ligand>
        <name>Fe(2+)</name>
        <dbReference type="ChEBI" id="CHEBI:29033"/>
    </ligand>
</feature>
<dbReference type="PANTHER" id="PTHR11108">
    <property type="entry name" value="FERROCHELATASE"/>
    <property type="match status" value="1"/>
</dbReference>
<dbReference type="CDD" id="cd00419">
    <property type="entry name" value="Ferrochelatase_C"/>
    <property type="match status" value="1"/>
</dbReference>
<evidence type="ECO:0000313" key="12">
    <source>
        <dbReference type="Proteomes" id="UP000238071"/>
    </source>
</evidence>
<evidence type="ECO:0000256" key="7">
    <source>
        <dbReference type="ARBA" id="ARBA00023244"/>
    </source>
</evidence>
<protein>
    <recommendedName>
        <fullName evidence="9 10">Ferrochelatase</fullName>
        <ecNumber evidence="9 10">4.98.1.1</ecNumber>
    </recommendedName>
    <alternativeName>
        <fullName evidence="9">Heme synthase</fullName>
    </alternativeName>
    <alternativeName>
        <fullName evidence="9">Protoheme ferro-lyase</fullName>
    </alternativeName>
</protein>
<evidence type="ECO:0000256" key="2">
    <source>
        <dbReference type="ARBA" id="ARBA00022490"/>
    </source>
</evidence>
<reference evidence="11 12" key="1">
    <citation type="submission" date="2018-02" db="EMBL/GenBank/DDBJ databases">
        <title>Subsurface microbial communities from deep shales in Ohio and West Virginia, USA.</title>
        <authorList>
            <person name="Wrighton K."/>
        </authorList>
    </citation>
    <scope>NUCLEOTIDE SEQUENCE [LARGE SCALE GENOMIC DNA]</scope>
    <source>
        <strain evidence="11 12">OWC-G53F</strain>
    </source>
</reference>
<evidence type="ECO:0000256" key="6">
    <source>
        <dbReference type="ARBA" id="ARBA00023239"/>
    </source>
</evidence>
<evidence type="ECO:0000256" key="4">
    <source>
        <dbReference type="ARBA" id="ARBA00023004"/>
    </source>
</evidence>
<keyword evidence="3 9" id="KW-0479">Metal-binding</keyword>
<comment type="subcellular location">
    <subcellularLocation>
        <location evidence="9 10">Cytoplasm</location>
    </subcellularLocation>
</comment>
<evidence type="ECO:0000256" key="9">
    <source>
        <dbReference type="HAMAP-Rule" id="MF_00323"/>
    </source>
</evidence>
<keyword evidence="7 9" id="KW-0627">Porphyrin biosynthesis</keyword>
<proteinExistence type="inferred from homology"/>
<comment type="function">
    <text evidence="9 10">Catalyzes the ferrous insertion into protoporphyrin IX.</text>
</comment>
<dbReference type="InterPro" id="IPR001015">
    <property type="entry name" value="Ferrochelatase"/>
</dbReference>
<dbReference type="GO" id="GO:0006783">
    <property type="term" value="P:heme biosynthetic process"/>
    <property type="evidence" value="ECO:0007669"/>
    <property type="project" value="UniProtKB-UniRule"/>
</dbReference>
<keyword evidence="6 9" id="KW-0456">Lyase</keyword>
<dbReference type="Gene3D" id="3.40.50.1400">
    <property type="match status" value="2"/>
</dbReference>
<comment type="catalytic activity">
    <reaction evidence="9 10">
        <text>heme b + 2 H(+) = protoporphyrin IX + Fe(2+)</text>
        <dbReference type="Rhea" id="RHEA:22584"/>
        <dbReference type="ChEBI" id="CHEBI:15378"/>
        <dbReference type="ChEBI" id="CHEBI:29033"/>
        <dbReference type="ChEBI" id="CHEBI:57306"/>
        <dbReference type="ChEBI" id="CHEBI:60344"/>
        <dbReference type="EC" id="4.98.1.1"/>
    </reaction>
</comment>
<gene>
    <name evidence="9" type="primary">hemH</name>
    <name evidence="11" type="ORF">B0F88_103133</name>
</gene>
<comment type="caution">
    <text evidence="11">The sequence shown here is derived from an EMBL/GenBank/DDBJ whole genome shotgun (WGS) entry which is preliminary data.</text>
</comment>
<dbReference type="CDD" id="cd03411">
    <property type="entry name" value="Ferrochelatase_N"/>
    <property type="match status" value="1"/>
</dbReference>
<dbReference type="EMBL" id="PTIY01000003">
    <property type="protein sequence ID" value="PPK72700.1"/>
    <property type="molecule type" value="Genomic_DNA"/>
</dbReference>
<dbReference type="FunFam" id="3.40.50.1400:FF:000002">
    <property type="entry name" value="Ferrochelatase"/>
    <property type="match status" value="1"/>
</dbReference>
<accession>A0A2S6H5J7</accession>
<dbReference type="PANTHER" id="PTHR11108:SF1">
    <property type="entry name" value="FERROCHELATASE, MITOCHONDRIAL"/>
    <property type="match status" value="1"/>
</dbReference>
<name>A0A2S6H5J7_9GAMM</name>
<feature type="binding site" evidence="9">
    <location>
        <position position="203"/>
    </location>
    <ligand>
        <name>Fe(2+)</name>
        <dbReference type="ChEBI" id="CHEBI:29033"/>
    </ligand>
</feature>
<sequence length="329" mass="37723">MANEVELMTTKKTGVLLANLGSPTAPTTSAVRRFLKEFLWDPRVVNLPRPLWWVILHFFVLPFRPRKSASAYRNIWHEKGSPLIFLTLQLTERVADRLHARGVTTRHVMRYGEPSIATQLKAFKTAGVDNLIILPLYPQYSSTTTASIYDDMVKELNTWKHLPHIHFISDYHQHSHYIAAVAESIKQSWREHGKNELLLMSFHGLPEQLTKWGDPYFHQCHKTAALIAEKLGIGEKEWMIVFQSRFGKAEWLKPYCVDTLKELPGRGIKKVDVVCPGFAVDCLETLEEIAMENKAIFMESGGEEYRYIAALNDSEIHVDAIVNLLEQKL</sequence>
<dbReference type="GO" id="GO:0004325">
    <property type="term" value="F:ferrochelatase activity"/>
    <property type="evidence" value="ECO:0007669"/>
    <property type="project" value="UniProtKB-UniRule"/>
</dbReference>
<dbReference type="Pfam" id="PF00762">
    <property type="entry name" value="Ferrochelatase"/>
    <property type="match status" value="1"/>
</dbReference>
<dbReference type="InterPro" id="IPR033659">
    <property type="entry name" value="Ferrochelatase_N"/>
</dbReference>
<evidence type="ECO:0000313" key="11">
    <source>
        <dbReference type="EMBL" id="PPK72700.1"/>
    </source>
</evidence>
<dbReference type="GO" id="GO:0046872">
    <property type="term" value="F:metal ion binding"/>
    <property type="evidence" value="ECO:0007669"/>
    <property type="project" value="UniProtKB-KW"/>
</dbReference>
<dbReference type="Proteomes" id="UP000238071">
    <property type="component" value="Unassembled WGS sequence"/>
</dbReference>